<accession>A0A1Y2CS97</accession>
<proteinExistence type="predicted"/>
<evidence type="ECO:0000313" key="1">
    <source>
        <dbReference type="EMBL" id="ORY49245.1"/>
    </source>
</evidence>
<name>A0A1Y2CS97_9FUNG</name>
<protein>
    <recommendedName>
        <fullName evidence="3">MULE transposase domain-containing protein</fullName>
    </recommendedName>
</protein>
<gene>
    <name evidence="1" type="ORF">LY90DRAFT_508722</name>
</gene>
<organism evidence="1 2">
    <name type="scientific">Neocallimastix californiae</name>
    <dbReference type="NCBI Taxonomy" id="1754190"/>
    <lineage>
        <taxon>Eukaryota</taxon>
        <taxon>Fungi</taxon>
        <taxon>Fungi incertae sedis</taxon>
        <taxon>Chytridiomycota</taxon>
        <taxon>Chytridiomycota incertae sedis</taxon>
        <taxon>Neocallimastigomycetes</taxon>
        <taxon>Neocallimastigales</taxon>
        <taxon>Neocallimastigaceae</taxon>
        <taxon>Neocallimastix</taxon>
    </lineage>
</organism>
<evidence type="ECO:0008006" key="3">
    <source>
        <dbReference type="Google" id="ProtNLM"/>
    </source>
</evidence>
<reference evidence="1 2" key="1">
    <citation type="submission" date="2016-08" db="EMBL/GenBank/DDBJ databases">
        <title>A Parts List for Fungal Cellulosomes Revealed by Comparative Genomics.</title>
        <authorList>
            <consortium name="DOE Joint Genome Institute"/>
            <person name="Haitjema C.H."/>
            <person name="Gilmore S.P."/>
            <person name="Henske J.K."/>
            <person name="Solomon K.V."/>
            <person name="De Groot R."/>
            <person name="Kuo A."/>
            <person name="Mondo S.J."/>
            <person name="Salamov A.A."/>
            <person name="Labutti K."/>
            <person name="Zhao Z."/>
            <person name="Chiniquy J."/>
            <person name="Barry K."/>
            <person name="Brewer H.M."/>
            <person name="Purvine S.O."/>
            <person name="Wright A.T."/>
            <person name="Boxma B."/>
            <person name="Van Alen T."/>
            <person name="Hackstein J.H."/>
            <person name="Baker S.E."/>
            <person name="Grigoriev I.V."/>
            <person name="O'Malley M.A."/>
        </authorList>
    </citation>
    <scope>NUCLEOTIDE SEQUENCE [LARGE SCALE GENOMIC DNA]</scope>
    <source>
        <strain evidence="1 2">G1</strain>
    </source>
</reference>
<comment type="caution">
    <text evidence="1">The sequence shown here is derived from an EMBL/GenBank/DDBJ whole genome shotgun (WGS) entry which is preliminary data.</text>
</comment>
<dbReference type="Proteomes" id="UP000193920">
    <property type="component" value="Unassembled WGS sequence"/>
</dbReference>
<dbReference type="EMBL" id="MCOG01000100">
    <property type="protein sequence ID" value="ORY49245.1"/>
    <property type="molecule type" value="Genomic_DNA"/>
</dbReference>
<keyword evidence="2" id="KW-1185">Reference proteome</keyword>
<dbReference type="AlphaFoldDB" id="A0A1Y2CS97"/>
<dbReference type="STRING" id="1754190.A0A1Y2CS97"/>
<sequence length="288" mass="34207">MEENLIIDVSESNKGKKKDNSKVYKYTEYKKINECKSFIISNDKKEILKYDSSYNHLEKEYDVSLSIMKHKIKDGIEKSSIPFGIKIKPYYNKISKEMGLICPEYNSIKSQISRNLNKKLQSNVTTFAEIPNESEYYKTKRSENFMIFKNSNLIIFQSPFHVKLFREYNDDIFIDGTFFIVPKFNYQIFITKTYAKKLESFYTTFFAILKNKEQETYKILFEKLKKKKLIKIRGIWKIKKRAINKANEISDLIECYKNIGAKLIDAKCDRNNIIKLWFDCLTDLNNII</sequence>
<evidence type="ECO:0000313" key="2">
    <source>
        <dbReference type="Proteomes" id="UP000193920"/>
    </source>
</evidence>